<dbReference type="STRING" id="1670800.BSQ44_13245"/>
<dbReference type="NCBIfam" id="TIGR00654">
    <property type="entry name" value="PhzF_family"/>
    <property type="match status" value="1"/>
</dbReference>
<dbReference type="Gene3D" id="3.10.310.10">
    <property type="entry name" value="Diaminopimelate Epimerase, Chain A, domain 1"/>
    <property type="match status" value="2"/>
</dbReference>
<gene>
    <name evidence="3" type="ORF">BSQ44_13245</name>
</gene>
<dbReference type="GO" id="GO:0005737">
    <property type="term" value="C:cytoplasm"/>
    <property type="evidence" value="ECO:0007669"/>
    <property type="project" value="TreeGrafter"/>
</dbReference>
<feature type="active site" evidence="2">
    <location>
        <position position="47"/>
    </location>
</feature>
<protein>
    <submittedName>
        <fullName evidence="3">Phenazine biosynthesis protein PhzF</fullName>
    </submittedName>
</protein>
<dbReference type="OrthoDB" id="9788221at2"/>
<dbReference type="Pfam" id="PF02567">
    <property type="entry name" value="PhzC-PhzF"/>
    <property type="match status" value="1"/>
</dbReference>
<evidence type="ECO:0000313" key="3">
    <source>
        <dbReference type="EMBL" id="APH72219.1"/>
    </source>
</evidence>
<dbReference type="GO" id="GO:0016853">
    <property type="term" value="F:isomerase activity"/>
    <property type="evidence" value="ECO:0007669"/>
    <property type="project" value="TreeGrafter"/>
</dbReference>
<dbReference type="PIRSF" id="PIRSF016184">
    <property type="entry name" value="PhzC_PhzF"/>
    <property type="match status" value="1"/>
</dbReference>
<evidence type="ECO:0000313" key="4">
    <source>
        <dbReference type="Proteomes" id="UP000182840"/>
    </source>
</evidence>
<dbReference type="AlphaFoldDB" id="A0A1L3SS35"/>
<dbReference type="Proteomes" id="UP000182840">
    <property type="component" value="Chromosome"/>
</dbReference>
<dbReference type="PANTHER" id="PTHR13774:SF32">
    <property type="entry name" value="ANTISENSE-ENHANCING SEQUENCE 1"/>
    <property type="match status" value="1"/>
</dbReference>
<dbReference type="RefSeq" id="WP_072604886.1">
    <property type="nucleotide sequence ID" value="NZ_CP018171.1"/>
</dbReference>
<dbReference type="SUPFAM" id="SSF54506">
    <property type="entry name" value="Diaminopimelate epimerase-like"/>
    <property type="match status" value="1"/>
</dbReference>
<accession>A0A1L3SS35</accession>
<dbReference type="PANTHER" id="PTHR13774">
    <property type="entry name" value="PHENAZINE BIOSYNTHESIS PROTEIN"/>
    <property type="match status" value="1"/>
</dbReference>
<keyword evidence="4" id="KW-1185">Reference proteome</keyword>
<dbReference type="InterPro" id="IPR003719">
    <property type="entry name" value="Phenazine_PhzF-like"/>
</dbReference>
<dbReference type="EMBL" id="CP018171">
    <property type="protein sequence ID" value="APH72219.1"/>
    <property type="molecule type" value="Genomic_DNA"/>
</dbReference>
<organism evidence="3 4">
    <name type="scientific">Aquibium oceanicum</name>
    <dbReference type="NCBI Taxonomy" id="1670800"/>
    <lineage>
        <taxon>Bacteria</taxon>
        <taxon>Pseudomonadati</taxon>
        <taxon>Pseudomonadota</taxon>
        <taxon>Alphaproteobacteria</taxon>
        <taxon>Hyphomicrobiales</taxon>
        <taxon>Phyllobacteriaceae</taxon>
        <taxon>Aquibium</taxon>
    </lineage>
</organism>
<comment type="similarity">
    <text evidence="1">Belongs to the PhzF family.</text>
</comment>
<dbReference type="KEGG" id="meso:BSQ44_13245"/>
<reference evidence="4" key="1">
    <citation type="submission" date="2016-11" db="EMBL/GenBank/DDBJ databases">
        <title>Mesorhizobium oceanicum sp. nov., isolated from deep seawater in South China Sea.</title>
        <authorList>
            <person name="Fu G.-Y."/>
        </authorList>
    </citation>
    <scope>NUCLEOTIDE SEQUENCE [LARGE SCALE GENOMIC DNA]</scope>
    <source>
        <strain evidence="4">B7</strain>
    </source>
</reference>
<sequence>MTPRRYQIYDVFTDRALAGNPLAIVHDAEGLSAEAMQAIAAEFNLSETVFVAPPSHPVHTAAIRIFTPRSELPFAGHPTVGTAIALFERDGMQERTGGTAILVLEEKVGPVRCAVTRTDGATAFAEFDLPRLPEPVALSAEPELIAAALGLDPDDIGFENHRPAAWSAGVPFVAVPVSGLDAAARASMDAHAWLDIAPRIGSTIAYAYVYCRETVDHACGFHARMFATHDGIPEDPATGAAAAAFAGQIMQHDEPLDGDYRVWIEQGVEIGRPSAIRLEIDVAQGQIGAARIGGHAIRMAEGTLSV</sequence>
<name>A0A1L3SS35_9HYPH</name>
<proteinExistence type="inferred from homology"/>
<evidence type="ECO:0000256" key="1">
    <source>
        <dbReference type="ARBA" id="ARBA00008270"/>
    </source>
</evidence>
<evidence type="ECO:0000256" key="2">
    <source>
        <dbReference type="PIRSR" id="PIRSR016184-1"/>
    </source>
</evidence>